<dbReference type="Pfam" id="PF02581">
    <property type="entry name" value="TMP-TENI"/>
    <property type="match status" value="1"/>
</dbReference>
<dbReference type="CDD" id="cd00564">
    <property type="entry name" value="TMP_TenI"/>
    <property type="match status" value="1"/>
</dbReference>
<dbReference type="RefSeq" id="WP_120239550.1">
    <property type="nucleotide sequence ID" value="NZ_RAPQ01000008.1"/>
</dbReference>
<evidence type="ECO:0000313" key="4">
    <source>
        <dbReference type="EMBL" id="RKE04809.1"/>
    </source>
</evidence>
<dbReference type="InterPro" id="IPR022998">
    <property type="entry name" value="ThiamineP_synth_TenI"/>
</dbReference>
<dbReference type="PANTHER" id="PTHR20857">
    <property type="entry name" value="THIAMINE-PHOSPHATE PYROPHOSPHORYLASE"/>
    <property type="match status" value="1"/>
</dbReference>
<dbReference type="GO" id="GO:0004789">
    <property type="term" value="F:thiamine-phosphate diphosphorylase activity"/>
    <property type="evidence" value="ECO:0007669"/>
    <property type="project" value="TreeGrafter"/>
</dbReference>
<keyword evidence="2" id="KW-0784">Thiamine biosynthesis</keyword>
<gene>
    <name evidence="4" type="ORF">BXY64_1837</name>
</gene>
<dbReference type="SUPFAM" id="SSF51391">
    <property type="entry name" value="Thiamin phosphate synthase"/>
    <property type="match status" value="1"/>
</dbReference>
<dbReference type="OrthoDB" id="9812206at2"/>
<feature type="domain" description="Thiamine phosphate synthase/TenI" evidence="3">
    <location>
        <begin position="11"/>
        <end position="191"/>
    </location>
</feature>
<protein>
    <submittedName>
        <fullName evidence="4">Thiamine-phosphate diphosphorylase</fullName>
    </submittedName>
</protein>
<sequence length="202" mass="22263">MKRAIPKIQYITQDHSKLSHSDQARLAFEQGMEAVQIRMKDSCSNDILKEATLALQYAGQFDRTLIINDSIEIAKEIGAHAVHLGLNDTSIDEARQILGDDIIIGGTANTFEDILLQKSRGADYVGLGPYRHTTTKKNLSPIVGVDGYKEIIKQMNEKKIHIPIIAVGGILLDEIEMLSKEGLYGVAISGALLKILNNQTHE</sequence>
<evidence type="ECO:0000259" key="3">
    <source>
        <dbReference type="Pfam" id="PF02581"/>
    </source>
</evidence>
<dbReference type="PANTHER" id="PTHR20857:SF15">
    <property type="entry name" value="THIAMINE-PHOSPHATE SYNTHASE"/>
    <property type="match status" value="1"/>
</dbReference>
<keyword evidence="5" id="KW-1185">Reference proteome</keyword>
<dbReference type="NCBIfam" id="NF000736">
    <property type="entry name" value="PRK00043.2-3"/>
    <property type="match status" value="1"/>
</dbReference>
<accession>A0A419XB68</accession>
<dbReference type="EMBL" id="RAPQ01000008">
    <property type="protein sequence ID" value="RKE04809.1"/>
    <property type="molecule type" value="Genomic_DNA"/>
</dbReference>
<reference evidence="4 5" key="1">
    <citation type="submission" date="2018-09" db="EMBL/GenBank/DDBJ databases">
        <title>Genomic Encyclopedia of Archaeal and Bacterial Type Strains, Phase II (KMG-II): from individual species to whole genera.</title>
        <authorList>
            <person name="Goeker M."/>
        </authorList>
    </citation>
    <scope>NUCLEOTIDE SEQUENCE [LARGE SCALE GENOMIC DNA]</scope>
    <source>
        <strain evidence="4 5">DSM 21950</strain>
    </source>
</reference>
<evidence type="ECO:0000313" key="5">
    <source>
        <dbReference type="Proteomes" id="UP000284531"/>
    </source>
</evidence>
<evidence type="ECO:0000256" key="1">
    <source>
        <dbReference type="ARBA" id="ARBA00004948"/>
    </source>
</evidence>
<dbReference type="Gene3D" id="3.20.20.70">
    <property type="entry name" value="Aldolase class I"/>
    <property type="match status" value="1"/>
</dbReference>
<dbReference type="Proteomes" id="UP000284531">
    <property type="component" value="Unassembled WGS sequence"/>
</dbReference>
<dbReference type="GO" id="GO:0005737">
    <property type="term" value="C:cytoplasm"/>
    <property type="evidence" value="ECO:0007669"/>
    <property type="project" value="TreeGrafter"/>
</dbReference>
<name>A0A419XB68_9BACT</name>
<comment type="caution">
    <text evidence="4">The sequence shown here is derived from an EMBL/GenBank/DDBJ whole genome shotgun (WGS) entry which is preliminary data.</text>
</comment>
<dbReference type="InterPro" id="IPR013785">
    <property type="entry name" value="Aldolase_TIM"/>
</dbReference>
<dbReference type="AlphaFoldDB" id="A0A419XB68"/>
<dbReference type="InterPro" id="IPR036206">
    <property type="entry name" value="ThiamineP_synth_sf"/>
</dbReference>
<organism evidence="4 5">
    <name type="scientific">Marinifilum flexuosum</name>
    <dbReference type="NCBI Taxonomy" id="1117708"/>
    <lineage>
        <taxon>Bacteria</taxon>
        <taxon>Pseudomonadati</taxon>
        <taxon>Bacteroidota</taxon>
        <taxon>Bacteroidia</taxon>
        <taxon>Marinilabiliales</taxon>
        <taxon>Marinifilaceae</taxon>
    </lineage>
</organism>
<dbReference type="GO" id="GO:0009228">
    <property type="term" value="P:thiamine biosynthetic process"/>
    <property type="evidence" value="ECO:0007669"/>
    <property type="project" value="UniProtKB-KW"/>
</dbReference>
<proteinExistence type="predicted"/>
<comment type="pathway">
    <text evidence="1">Cofactor biosynthesis; thiamine diphosphate biosynthesis.</text>
</comment>
<evidence type="ECO:0000256" key="2">
    <source>
        <dbReference type="ARBA" id="ARBA00022977"/>
    </source>
</evidence>